<proteinExistence type="predicted"/>
<name>A0AAT9FIN8_9BACT</name>
<sequence>MLSIGHTTDAEHCHYDWLIENTGTVCYGKTLKRSELTPRWKGGLQQSYDQNEAIFHLVSMRLYGDQSRCIRSA</sequence>
<dbReference type="KEGG" id="osu:NT6N_08950"/>
<gene>
    <name evidence="1" type="ORF">NT6N_08950</name>
</gene>
<accession>A0AAT9FIN8</accession>
<dbReference type="AlphaFoldDB" id="A0AAT9FIN8"/>
<organism evidence="1">
    <name type="scientific">Oceaniferula spumae</name>
    <dbReference type="NCBI Taxonomy" id="2979115"/>
    <lineage>
        <taxon>Bacteria</taxon>
        <taxon>Pseudomonadati</taxon>
        <taxon>Verrucomicrobiota</taxon>
        <taxon>Verrucomicrobiia</taxon>
        <taxon>Verrucomicrobiales</taxon>
        <taxon>Verrucomicrobiaceae</taxon>
        <taxon>Oceaniferula</taxon>
    </lineage>
</organism>
<dbReference type="EMBL" id="AP026866">
    <property type="protein sequence ID" value="BDS05855.1"/>
    <property type="molecule type" value="Genomic_DNA"/>
</dbReference>
<reference evidence="1" key="1">
    <citation type="submission" date="2024-07" db="EMBL/GenBank/DDBJ databases">
        <title>Complete genome sequence of Verrucomicrobiaceae bacterium NT6N.</title>
        <authorList>
            <person name="Huang C."/>
            <person name="Takami H."/>
            <person name="Hamasaki K."/>
        </authorList>
    </citation>
    <scope>NUCLEOTIDE SEQUENCE</scope>
    <source>
        <strain evidence="1">NT6N</strain>
    </source>
</reference>
<protein>
    <submittedName>
        <fullName evidence="1">Uncharacterized protein</fullName>
    </submittedName>
</protein>
<evidence type="ECO:0000313" key="1">
    <source>
        <dbReference type="EMBL" id="BDS05855.1"/>
    </source>
</evidence>